<accession>A0A848KBW8</accession>
<proteinExistence type="predicted"/>
<feature type="transmembrane region" description="Helical" evidence="1">
    <location>
        <begin position="213"/>
        <end position="229"/>
    </location>
</feature>
<dbReference type="EMBL" id="VCQU01000003">
    <property type="protein sequence ID" value="NMN95186.1"/>
    <property type="molecule type" value="Genomic_DNA"/>
</dbReference>
<sequence length="381" mass="39096">MLVRNVRRHPLRRAEYGCGAHRQLHARRCAGRAARSWHSEELRRLVHRRCAAKLAAGLQHLVRAARRRPVTELPSFRRRLGLLIGFMIGLAVVLQARINGALGGRLDDGVAAATISFGGGLVLLCVALAFSRRFRSGLAAVRSALTAGTLRPWHCIGGLSGAFFIACQGITITTIGVALFTVATIGGQVASSLWVDRVGIGPGGPGAVTRNRVVGAVLALAAVVCASAGEFDAGVAALVFAILPAVAGLGIAWQQAVNGKVGAVGGPFVAAWLNFAVGTVALVVVLCGVFLVRGLPSALPDELWLYTGGALGVAFIAAGALVVRWIGVLLLGLAAVAGQVIGAVALDAFFPTGRSLTVPVLLGCALAVIAVAIAATPNHPS</sequence>
<feature type="transmembrane region" description="Helical" evidence="1">
    <location>
        <begin position="235"/>
        <end position="253"/>
    </location>
</feature>
<comment type="caution">
    <text evidence="2">The sequence shown here is derived from an EMBL/GenBank/DDBJ whole genome shotgun (WGS) entry which is preliminary data.</text>
</comment>
<keyword evidence="1" id="KW-1133">Transmembrane helix</keyword>
<dbReference type="Pfam" id="PF04657">
    <property type="entry name" value="DMT_YdcZ"/>
    <property type="match status" value="2"/>
</dbReference>
<feature type="transmembrane region" description="Helical" evidence="1">
    <location>
        <begin position="303"/>
        <end position="323"/>
    </location>
</feature>
<feature type="transmembrane region" description="Helical" evidence="1">
    <location>
        <begin position="330"/>
        <end position="350"/>
    </location>
</feature>
<evidence type="ECO:0000256" key="1">
    <source>
        <dbReference type="SAM" id="Phobius"/>
    </source>
</evidence>
<reference evidence="2 3" key="2">
    <citation type="submission" date="2020-06" db="EMBL/GenBank/DDBJ databases">
        <title>Antribacter stalactiti gen. nov., sp. nov., a new member of the family Nacardiaceae isolated from a cave.</title>
        <authorList>
            <person name="Kim I.S."/>
        </authorList>
    </citation>
    <scope>NUCLEOTIDE SEQUENCE [LARGE SCALE GENOMIC DNA]</scope>
    <source>
        <strain evidence="2 3">YC2-7</strain>
    </source>
</reference>
<protein>
    <submittedName>
        <fullName evidence="2">DMT family transporter</fullName>
    </submittedName>
</protein>
<dbReference type="GO" id="GO:0005886">
    <property type="term" value="C:plasma membrane"/>
    <property type="evidence" value="ECO:0007669"/>
    <property type="project" value="TreeGrafter"/>
</dbReference>
<dbReference type="PANTHER" id="PTHR34821">
    <property type="entry name" value="INNER MEMBRANE PROTEIN YDCZ"/>
    <property type="match status" value="1"/>
</dbReference>
<evidence type="ECO:0000313" key="3">
    <source>
        <dbReference type="Proteomes" id="UP000535543"/>
    </source>
</evidence>
<feature type="transmembrane region" description="Helical" evidence="1">
    <location>
        <begin position="265"/>
        <end position="291"/>
    </location>
</feature>
<evidence type="ECO:0000313" key="2">
    <source>
        <dbReference type="EMBL" id="NMN95186.1"/>
    </source>
</evidence>
<organism evidence="2 3">
    <name type="scientific">Antrihabitans stalactiti</name>
    <dbReference type="NCBI Taxonomy" id="2584121"/>
    <lineage>
        <taxon>Bacteria</taxon>
        <taxon>Bacillati</taxon>
        <taxon>Actinomycetota</taxon>
        <taxon>Actinomycetes</taxon>
        <taxon>Mycobacteriales</taxon>
        <taxon>Nocardiaceae</taxon>
        <taxon>Antrihabitans</taxon>
    </lineage>
</organism>
<reference evidence="2 3" key="1">
    <citation type="submission" date="2019-05" db="EMBL/GenBank/DDBJ databases">
        <authorList>
            <person name="Lee S.D."/>
        </authorList>
    </citation>
    <scope>NUCLEOTIDE SEQUENCE [LARGE SCALE GENOMIC DNA]</scope>
    <source>
        <strain evidence="2 3">YC2-7</strain>
    </source>
</reference>
<feature type="transmembrane region" description="Helical" evidence="1">
    <location>
        <begin position="356"/>
        <end position="375"/>
    </location>
</feature>
<name>A0A848KBW8_9NOCA</name>
<dbReference type="InterPro" id="IPR006750">
    <property type="entry name" value="YdcZ"/>
</dbReference>
<feature type="transmembrane region" description="Helical" evidence="1">
    <location>
        <begin position="80"/>
        <end position="98"/>
    </location>
</feature>
<keyword evidence="1" id="KW-0472">Membrane</keyword>
<dbReference type="PANTHER" id="PTHR34821:SF2">
    <property type="entry name" value="INNER MEMBRANE PROTEIN YDCZ"/>
    <property type="match status" value="1"/>
</dbReference>
<dbReference type="Proteomes" id="UP000535543">
    <property type="component" value="Unassembled WGS sequence"/>
</dbReference>
<keyword evidence="1" id="KW-0812">Transmembrane</keyword>
<dbReference type="AlphaFoldDB" id="A0A848KBW8"/>
<keyword evidence="3" id="KW-1185">Reference proteome</keyword>
<feature type="transmembrane region" description="Helical" evidence="1">
    <location>
        <begin position="110"/>
        <end position="130"/>
    </location>
</feature>
<gene>
    <name evidence="2" type="ORF">FGL95_09095</name>
</gene>